<keyword evidence="6" id="KW-0812">Transmembrane</keyword>
<evidence type="ECO:0000313" key="13">
    <source>
        <dbReference type="Proteomes" id="UP001637994"/>
    </source>
</evidence>
<keyword evidence="13" id="KW-1185">Reference proteome</keyword>
<dbReference type="InterPro" id="IPR013783">
    <property type="entry name" value="Ig-like_fold"/>
</dbReference>
<dbReference type="Pfam" id="PF17802">
    <property type="entry name" value="SpaA"/>
    <property type="match status" value="1"/>
</dbReference>
<keyword evidence="6" id="KW-0472">Membrane</keyword>
<evidence type="ECO:0000259" key="11">
    <source>
        <dbReference type="Pfam" id="PF17802"/>
    </source>
</evidence>
<feature type="domain" description="Gram-positive cocci surface proteins LPxTG" evidence="8">
    <location>
        <begin position="677"/>
        <end position="710"/>
    </location>
</feature>
<dbReference type="Pfam" id="PF00746">
    <property type="entry name" value="Gram_pos_anchor"/>
    <property type="match status" value="1"/>
</dbReference>
<feature type="region of interest" description="Disordered" evidence="5">
    <location>
        <begin position="237"/>
        <end position="256"/>
    </location>
</feature>
<dbReference type="EMBL" id="JBGMEF010000043">
    <property type="protein sequence ID" value="MFO3667966.1"/>
    <property type="molecule type" value="Genomic_DNA"/>
</dbReference>
<sequence length="716" mass="78269">MKRKILSLLTAFAMVFGIIAAPFTSASAAGDTELKQTTTKVTVHKLIPADKTTTAADIKAQIEALTGDNKYTGQKLDLATNVNKAKEIKDVYFVWTDKDRKVIDTDGRVVNPEIQLTEDGKLPEGKTIPTNALAGLTGKEGKEFDTSKLPAGEYHIYEIHSLSKYVGEKGETLTGTLAVPVVINLPLNDVVEAHVYPKNVQDLPKIDKNFDSENNGEATGIKNTEFTDTSKDVEIKLGTNEQDKDQREKGTAKKQLGDKVPYKVVTEIPKDAKYKKLVWTDQMTEGLKYNKDLAVTLGTETLTKGTHYTVINTDRGFTLKFTEAGLTKVEEAAKTAAQKVTLKYTATITAKAVPGKEDANDVAFDYGNKPGNKSEPKEGQPNNGEIKVEKSWAVDGKEVTEADRTVKALFTLQVKEGDEWKDVDSYEATSDEKFKHTFTGLDNNKTYRVVEQVSGYEPEYVSFENGVTVIKNTKDSTNPNPLNPSEPKVVTGGRKFVKADQTDGTRLAGAKFKVKRTVGDEVKFLKEKNAKDIQKAIADYKAADKEYKDAVAKLTQDNDGKITYPEGMSAASIKALREKRDTAYAAANISYEWVEETNATEFTSNDKGQVEVYGLAYGEGYTLVETAAPAGYGTPTNNEFPFTIDKDSYDKDANGVVYEGTDKVVDKAQGTDAMRINNKKVTIPQTGGIGSLVFIAAGLAIMGGAFIAYRRSQATA</sequence>
<evidence type="ECO:0000256" key="1">
    <source>
        <dbReference type="ARBA" id="ARBA00022512"/>
    </source>
</evidence>
<dbReference type="Pfam" id="PF16570">
    <property type="entry name" value="GramPos_pilinD3"/>
    <property type="match status" value="1"/>
</dbReference>
<feature type="domain" description="Gram-positive pilin backbone subunit 3 Cna-B-like" evidence="10">
    <location>
        <begin position="428"/>
        <end position="514"/>
    </location>
</feature>
<evidence type="ECO:0000313" key="12">
    <source>
        <dbReference type="EMBL" id="MFO3667966.1"/>
    </source>
</evidence>
<feature type="signal peptide" evidence="7">
    <location>
        <begin position="1"/>
        <end position="28"/>
    </location>
</feature>
<evidence type="ECO:0000259" key="10">
    <source>
        <dbReference type="Pfam" id="PF16570"/>
    </source>
</evidence>
<evidence type="ECO:0000256" key="3">
    <source>
        <dbReference type="ARBA" id="ARBA00022729"/>
    </source>
</evidence>
<dbReference type="Gene3D" id="1.20.58.90">
    <property type="match status" value="1"/>
</dbReference>
<dbReference type="InterPro" id="IPR032334">
    <property type="entry name" value="GramPos_pilinBB"/>
</dbReference>
<evidence type="ECO:0000259" key="8">
    <source>
        <dbReference type="Pfam" id="PF00746"/>
    </source>
</evidence>
<feature type="chain" id="PRO_5045145554" evidence="7">
    <location>
        <begin position="29"/>
        <end position="716"/>
    </location>
</feature>
<comment type="caution">
    <text evidence="12">The sequence shown here is derived from an EMBL/GenBank/DDBJ whole genome shotgun (WGS) entry which is preliminary data.</text>
</comment>
<organism evidence="12 13">
    <name type="scientific">Anaerococcus kampingae</name>
    <dbReference type="NCBI Taxonomy" id="3115614"/>
    <lineage>
        <taxon>Bacteria</taxon>
        <taxon>Bacillati</taxon>
        <taxon>Bacillota</taxon>
        <taxon>Tissierellia</taxon>
        <taxon>Tissierellales</taxon>
        <taxon>Peptoniphilaceae</taxon>
        <taxon>Anaerococcus</taxon>
    </lineage>
</organism>
<feature type="domain" description="SpaA-like prealbumin fold" evidence="11">
    <location>
        <begin position="596"/>
        <end position="650"/>
    </location>
</feature>
<dbReference type="Gene3D" id="2.60.40.10">
    <property type="entry name" value="Immunoglobulins"/>
    <property type="match status" value="2"/>
</dbReference>
<feature type="region of interest" description="Disordered" evidence="5">
    <location>
        <begin position="360"/>
        <end position="387"/>
    </location>
</feature>
<keyword evidence="4" id="KW-0572">Peptidoglycan-anchor</keyword>
<evidence type="ECO:0000256" key="7">
    <source>
        <dbReference type="SAM" id="SignalP"/>
    </source>
</evidence>
<keyword evidence="2" id="KW-0964">Secreted</keyword>
<feature type="transmembrane region" description="Helical" evidence="6">
    <location>
        <begin position="688"/>
        <end position="709"/>
    </location>
</feature>
<proteinExistence type="predicted"/>
<accession>A0ABW9MGN3</accession>
<dbReference type="InterPro" id="IPR041033">
    <property type="entry name" value="SpaA_PFL_dom_1"/>
</dbReference>
<dbReference type="Gene3D" id="2.60.40.740">
    <property type="match status" value="1"/>
</dbReference>
<dbReference type="Gene3D" id="2.60.40.1140">
    <property type="entry name" value="Collagen-binding surface protein Cna, B-type domain"/>
    <property type="match status" value="1"/>
</dbReference>
<keyword evidence="1" id="KW-0134">Cell wall</keyword>
<dbReference type="Pfam" id="PF16569">
    <property type="entry name" value="GramPos_pilinBB"/>
    <property type="match status" value="1"/>
</dbReference>
<protein>
    <submittedName>
        <fullName evidence="12">Isopeptide-forming domain-containing fimbrial protein</fullName>
    </submittedName>
</protein>
<dbReference type="InterPro" id="IPR032332">
    <property type="entry name" value="GramPos_pilinD3"/>
</dbReference>
<evidence type="ECO:0000259" key="9">
    <source>
        <dbReference type="Pfam" id="PF16569"/>
    </source>
</evidence>
<gene>
    <name evidence="12" type="ORF">ACCQ42_09305</name>
</gene>
<keyword evidence="6" id="KW-1133">Transmembrane helix</keyword>
<reference evidence="12 13" key="1">
    <citation type="journal article" date="2025" name="Anaerobe">
        <title>Description of Anaerococcus kampingiae sp. nov., Anaerococcus groningensis sp. nov., Anaerococcus martiniensis sp. nov., and Anaerococcus cruorum sp. nov., isolated from human clinical specimens.</title>
        <authorList>
            <person name="Boiten K.E."/>
            <person name="Meijer J."/>
            <person name="van Wezel E.M."/>
            <person name="Veloo A.C.M."/>
        </authorList>
    </citation>
    <scope>NUCLEOTIDE SEQUENCE [LARGE SCALE GENOMIC DNA]</scope>
    <source>
        <strain evidence="12 13">ENR0874</strain>
    </source>
</reference>
<keyword evidence="3 7" id="KW-0732">Signal</keyword>
<name>A0ABW9MGN3_9FIRM</name>
<dbReference type="Proteomes" id="UP001637994">
    <property type="component" value="Unassembled WGS sequence"/>
</dbReference>
<evidence type="ECO:0000256" key="5">
    <source>
        <dbReference type="SAM" id="MobiDB-lite"/>
    </source>
</evidence>
<dbReference type="NCBIfam" id="TIGR01167">
    <property type="entry name" value="LPXTG_anchor"/>
    <property type="match status" value="1"/>
</dbReference>
<evidence type="ECO:0000256" key="2">
    <source>
        <dbReference type="ARBA" id="ARBA00022525"/>
    </source>
</evidence>
<evidence type="ECO:0000256" key="6">
    <source>
        <dbReference type="SAM" id="Phobius"/>
    </source>
</evidence>
<evidence type="ECO:0000256" key="4">
    <source>
        <dbReference type="ARBA" id="ARBA00023088"/>
    </source>
</evidence>
<dbReference type="InterPro" id="IPR019931">
    <property type="entry name" value="LPXTG_anchor"/>
</dbReference>
<feature type="domain" description="Gram-positive pilin backbone subunit 2 Cna-B-like" evidence="9">
    <location>
        <begin position="256"/>
        <end position="370"/>
    </location>
</feature>
<dbReference type="RefSeq" id="WP_410035989.1">
    <property type="nucleotide sequence ID" value="NZ_JBGMEF010000043.1"/>
</dbReference>
<dbReference type="NCBIfam" id="TIGR04226">
    <property type="entry name" value="RrgB_K2N_iso_D2"/>
    <property type="match status" value="1"/>
</dbReference>
<dbReference type="InterPro" id="IPR026466">
    <property type="entry name" value="Fim_isopep_form_D2_dom"/>
</dbReference>